<proteinExistence type="predicted"/>
<reference evidence="2" key="1">
    <citation type="journal article" date="2023" name="G3 (Bethesda)">
        <title>A reference genome for the long-term kleptoplast-retaining sea slug Elysia crispata morphotype clarki.</title>
        <authorList>
            <person name="Eastman K.E."/>
            <person name="Pendleton A.L."/>
            <person name="Shaikh M.A."/>
            <person name="Suttiyut T."/>
            <person name="Ogas R."/>
            <person name="Tomko P."/>
            <person name="Gavelis G."/>
            <person name="Widhalm J.R."/>
            <person name="Wisecaver J.H."/>
        </authorList>
    </citation>
    <scope>NUCLEOTIDE SEQUENCE</scope>
    <source>
        <strain evidence="2">ECLA1</strain>
    </source>
</reference>
<organism evidence="2 3">
    <name type="scientific">Elysia crispata</name>
    <name type="common">lettuce slug</name>
    <dbReference type="NCBI Taxonomy" id="231223"/>
    <lineage>
        <taxon>Eukaryota</taxon>
        <taxon>Metazoa</taxon>
        <taxon>Spiralia</taxon>
        <taxon>Lophotrochozoa</taxon>
        <taxon>Mollusca</taxon>
        <taxon>Gastropoda</taxon>
        <taxon>Heterobranchia</taxon>
        <taxon>Euthyneura</taxon>
        <taxon>Panpulmonata</taxon>
        <taxon>Sacoglossa</taxon>
        <taxon>Placobranchoidea</taxon>
        <taxon>Plakobranchidae</taxon>
        <taxon>Elysia</taxon>
    </lineage>
</organism>
<evidence type="ECO:0000313" key="3">
    <source>
        <dbReference type="Proteomes" id="UP001283361"/>
    </source>
</evidence>
<name>A0AAE0YGC1_9GAST</name>
<comment type="caution">
    <text evidence="2">The sequence shown here is derived from an EMBL/GenBank/DDBJ whole genome shotgun (WGS) entry which is preliminary data.</text>
</comment>
<gene>
    <name evidence="2" type="ORF">RRG08_066545</name>
</gene>
<evidence type="ECO:0000256" key="1">
    <source>
        <dbReference type="SAM" id="MobiDB-lite"/>
    </source>
</evidence>
<dbReference type="Proteomes" id="UP001283361">
    <property type="component" value="Unassembled WGS sequence"/>
</dbReference>
<protein>
    <submittedName>
        <fullName evidence="2">Uncharacterized protein</fullName>
    </submittedName>
</protein>
<feature type="region of interest" description="Disordered" evidence="1">
    <location>
        <begin position="85"/>
        <end position="105"/>
    </location>
</feature>
<accession>A0AAE0YGC1</accession>
<feature type="non-terminal residue" evidence="2">
    <location>
        <position position="1"/>
    </location>
</feature>
<dbReference type="AlphaFoldDB" id="A0AAE0YGC1"/>
<evidence type="ECO:0000313" key="2">
    <source>
        <dbReference type="EMBL" id="KAK3744371.1"/>
    </source>
</evidence>
<dbReference type="EMBL" id="JAWDGP010006265">
    <property type="protein sequence ID" value="KAK3744371.1"/>
    <property type="molecule type" value="Genomic_DNA"/>
</dbReference>
<keyword evidence="3" id="KW-1185">Reference proteome</keyword>
<sequence length="142" mass="16817">MTVRSDRGREEDLSQYVLIGGEEDLSQGERRTCDITIDLGGGVSGGQSGSGSRTFEWQDYMKWTMEQELMKKERESARKMLEALENAKKEERERREEIVHKEDDKMHMEAMKEHFHELVEMQHKMDKLGYTLMEMKHGFYFM</sequence>